<evidence type="ECO:0000256" key="3">
    <source>
        <dbReference type="ARBA" id="ARBA00009347"/>
    </source>
</evidence>
<dbReference type="EC" id="1.3.8.4" evidence="4"/>
<dbReference type="InterPro" id="IPR006091">
    <property type="entry name" value="Acyl-CoA_Oxase/DH_mid-dom"/>
</dbReference>
<comment type="cofactor">
    <cofactor evidence="1 13 14">
        <name>FAD</name>
        <dbReference type="ChEBI" id="CHEBI:57692"/>
    </cofactor>
</comment>
<dbReference type="SUPFAM" id="SSF56645">
    <property type="entry name" value="Acyl-CoA dehydrogenase NM domain-like"/>
    <property type="match status" value="1"/>
</dbReference>
<feature type="binding site" evidence="13">
    <location>
        <begin position="343"/>
        <end position="347"/>
    </location>
    <ligand>
        <name>FAD</name>
        <dbReference type="ChEBI" id="CHEBI:57692"/>
    </ligand>
</feature>
<gene>
    <name evidence="18" type="ordered locus">AMEC673_07685</name>
</gene>
<feature type="domain" description="Acyl-CoA oxidase/dehydrogenase middle" evidence="16">
    <location>
        <begin position="129"/>
        <end position="224"/>
    </location>
</feature>
<dbReference type="InterPro" id="IPR013786">
    <property type="entry name" value="AcylCoA_DH/ox_N"/>
</dbReference>
<evidence type="ECO:0000256" key="2">
    <source>
        <dbReference type="ARBA" id="ARBA00004898"/>
    </source>
</evidence>
<dbReference type="PIRSF" id="PIRSF016578">
    <property type="entry name" value="HsaA"/>
    <property type="match status" value="1"/>
</dbReference>
<dbReference type="GO" id="GO:0006552">
    <property type="term" value="P:L-leucine catabolic process"/>
    <property type="evidence" value="ECO:0007669"/>
    <property type="project" value="TreeGrafter"/>
</dbReference>
<dbReference type="Gene3D" id="2.40.110.10">
    <property type="entry name" value="Butyryl-CoA Dehydrogenase, subunit A, domain 2"/>
    <property type="match status" value="1"/>
</dbReference>
<evidence type="ECO:0000256" key="8">
    <source>
        <dbReference type="ARBA" id="ARBA00022946"/>
    </source>
</evidence>
<evidence type="ECO:0000256" key="13">
    <source>
        <dbReference type="PIRSR" id="PIRSR634183-3"/>
    </source>
</evidence>
<keyword evidence="7 13" id="KW-0274">FAD</keyword>
<accession>A0AB32ZXN3</accession>
<dbReference type="CDD" id="cd01156">
    <property type="entry name" value="IVD"/>
    <property type="match status" value="1"/>
</dbReference>
<feature type="binding site" evidence="13">
    <location>
        <begin position="163"/>
        <end position="165"/>
    </location>
    <ligand>
        <name>FAD</name>
        <dbReference type="ChEBI" id="CHEBI:57692"/>
    </ligand>
</feature>
<dbReference type="Pfam" id="PF00441">
    <property type="entry name" value="Acyl-CoA_dh_1"/>
    <property type="match status" value="1"/>
</dbReference>
<dbReference type="EMBL" id="CP003844">
    <property type="protein sequence ID" value="AFT74231.1"/>
    <property type="molecule type" value="Genomic_DNA"/>
</dbReference>
<feature type="domain" description="Acyl-CoA dehydrogenase/oxidase N-terminal" evidence="17">
    <location>
        <begin position="14"/>
        <end position="125"/>
    </location>
</feature>
<keyword evidence="9 14" id="KW-0560">Oxidoreductase</keyword>
<feature type="binding site" evidence="12">
    <location>
        <position position="139"/>
    </location>
    <ligand>
        <name>substrate</name>
    </ligand>
</feature>
<feature type="binding site" evidence="12">
    <location>
        <begin position="247"/>
        <end position="250"/>
    </location>
    <ligand>
        <name>substrate</name>
    </ligand>
</feature>
<dbReference type="InterPro" id="IPR036250">
    <property type="entry name" value="AcylCo_DH-like_C"/>
</dbReference>
<dbReference type="InterPro" id="IPR046373">
    <property type="entry name" value="Acyl-CoA_Oxase/DH_mid-dom_sf"/>
</dbReference>
<dbReference type="Proteomes" id="UP000006296">
    <property type="component" value="Chromosome"/>
</dbReference>
<keyword evidence="8" id="KW-0809">Transit peptide</keyword>
<evidence type="ECO:0000313" key="18">
    <source>
        <dbReference type="EMBL" id="AFT74231.1"/>
    </source>
</evidence>
<dbReference type="Gene3D" id="1.10.540.10">
    <property type="entry name" value="Acyl-CoA dehydrogenase/oxidase, N-terminal domain"/>
    <property type="match status" value="1"/>
</dbReference>
<evidence type="ECO:0000259" key="16">
    <source>
        <dbReference type="Pfam" id="PF02770"/>
    </source>
</evidence>
<evidence type="ECO:0000256" key="9">
    <source>
        <dbReference type="ARBA" id="ARBA00023002"/>
    </source>
</evidence>
<protein>
    <recommendedName>
        <fullName evidence="5">Isovaleryl-CoA dehydrogenase, mitochondrial</fullName>
        <ecNumber evidence="4">1.3.8.4</ecNumber>
    </recommendedName>
</protein>
<dbReference type="RefSeq" id="WP_014976272.1">
    <property type="nucleotide sequence ID" value="NC_018678.1"/>
</dbReference>
<dbReference type="AlphaFoldDB" id="A0AB32ZXN3"/>
<evidence type="ECO:0000256" key="7">
    <source>
        <dbReference type="ARBA" id="ARBA00022827"/>
    </source>
</evidence>
<dbReference type="InterPro" id="IPR006089">
    <property type="entry name" value="Acyl-CoA_DH_CS"/>
</dbReference>
<dbReference type="FunFam" id="1.20.140.10:FF:000003">
    <property type="entry name" value="isovaleryl-CoA dehydrogenase, mitochondrial"/>
    <property type="match status" value="1"/>
</dbReference>
<feature type="binding site" evidence="13">
    <location>
        <begin position="130"/>
        <end position="139"/>
    </location>
    <ligand>
        <name>FAD</name>
        <dbReference type="ChEBI" id="CHEBI:57692"/>
    </ligand>
</feature>
<evidence type="ECO:0000259" key="15">
    <source>
        <dbReference type="Pfam" id="PF00441"/>
    </source>
</evidence>
<name>A0AB32ZXN3_ALTME</name>
<dbReference type="PROSITE" id="PS00072">
    <property type="entry name" value="ACYL_COA_DH_1"/>
    <property type="match status" value="1"/>
</dbReference>
<organism evidence="18 19">
    <name type="scientific">Alteromonas macleodii (strain English Channel 673)</name>
    <dbReference type="NCBI Taxonomy" id="1004788"/>
    <lineage>
        <taxon>Bacteria</taxon>
        <taxon>Pseudomonadati</taxon>
        <taxon>Pseudomonadota</taxon>
        <taxon>Gammaproteobacteria</taxon>
        <taxon>Alteromonadales</taxon>
        <taxon>Alteromonadaceae</taxon>
        <taxon>Alteromonas/Salinimonas group</taxon>
        <taxon>Alteromonas</taxon>
    </lineage>
</organism>
<evidence type="ECO:0000313" key="19">
    <source>
        <dbReference type="Proteomes" id="UP000006296"/>
    </source>
</evidence>
<dbReference type="FunFam" id="1.10.540.10:FF:000022">
    <property type="entry name" value="Isovaleryl-CoA dehydrogenase isoform 2"/>
    <property type="match status" value="1"/>
</dbReference>
<feature type="domain" description="Acyl-CoA dehydrogenase/oxidase C-terminal" evidence="15">
    <location>
        <begin position="236"/>
        <end position="384"/>
    </location>
</feature>
<dbReference type="FunFam" id="2.40.110.10:FF:000004">
    <property type="entry name" value="Isovaleryl-CoA dehydrogenase, mitochondrial"/>
    <property type="match status" value="1"/>
</dbReference>
<dbReference type="PANTHER" id="PTHR43884:SF12">
    <property type="entry name" value="ISOVALERYL-COA DEHYDROGENASE, MITOCHONDRIAL-RELATED"/>
    <property type="match status" value="1"/>
</dbReference>
<feature type="binding site" evidence="13">
    <location>
        <begin position="372"/>
        <end position="374"/>
    </location>
    <ligand>
        <name>FAD</name>
        <dbReference type="ChEBI" id="CHEBI:57692"/>
    </ligand>
</feature>
<dbReference type="PANTHER" id="PTHR43884">
    <property type="entry name" value="ACYL-COA DEHYDROGENASE"/>
    <property type="match status" value="1"/>
</dbReference>
<reference evidence="19" key="1">
    <citation type="journal article" date="2012" name="Sci. Rep.">
        <title>Genomes of surface isolates of Alteromonas macleodii: the life of a widespread marine opportunistic copiotroph.</title>
        <authorList>
            <person name="Lopez-Perez M."/>
            <person name="Gonzaga A."/>
            <person name="Martin-Cuadrado A.B."/>
            <person name="Onyshchenko O."/>
            <person name="Ghavidel A."/>
            <person name="Ghai R."/>
            <person name="Rodriguez-Valera F."/>
        </authorList>
    </citation>
    <scope>NUCLEOTIDE SEQUENCE [LARGE SCALE GENOMIC DNA]</scope>
    <source>
        <strain evidence="19">English Channel 673</strain>
    </source>
</reference>
<comment type="similarity">
    <text evidence="3 14">Belongs to the acyl-CoA dehydrogenase family.</text>
</comment>
<comment type="pathway">
    <text evidence="2">Amino-acid degradation; L-leucine degradation; (S)-3-hydroxy-3-methylglutaryl-CoA from 3-isovaleryl-CoA: step 1/3.</text>
</comment>
<evidence type="ECO:0000256" key="12">
    <source>
        <dbReference type="PIRSR" id="PIRSR634183-2"/>
    </source>
</evidence>
<evidence type="ECO:0000259" key="17">
    <source>
        <dbReference type="Pfam" id="PF02771"/>
    </source>
</evidence>
<dbReference type="Pfam" id="PF02770">
    <property type="entry name" value="Acyl-CoA_dh_M"/>
    <property type="match status" value="1"/>
</dbReference>
<comment type="catalytic activity">
    <reaction evidence="10">
        <text>3-methylbutanoyl-CoA + oxidized [electron-transfer flavoprotein] + H(+) = 3-methylbut-2-enoyl-CoA + reduced [electron-transfer flavoprotein]</text>
        <dbReference type="Rhea" id="RHEA:12276"/>
        <dbReference type="Rhea" id="RHEA-COMP:10685"/>
        <dbReference type="Rhea" id="RHEA-COMP:10686"/>
        <dbReference type="ChEBI" id="CHEBI:15378"/>
        <dbReference type="ChEBI" id="CHEBI:57344"/>
        <dbReference type="ChEBI" id="CHEBI:57345"/>
        <dbReference type="ChEBI" id="CHEBI:57692"/>
        <dbReference type="ChEBI" id="CHEBI:58307"/>
        <dbReference type="EC" id="1.3.8.4"/>
    </reaction>
</comment>
<feature type="binding site" evidence="12">
    <location>
        <begin position="370"/>
        <end position="371"/>
    </location>
    <ligand>
        <name>substrate</name>
    </ligand>
</feature>
<evidence type="ECO:0000256" key="1">
    <source>
        <dbReference type="ARBA" id="ARBA00001974"/>
    </source>
</evidence>
<dbReference type="InterPro" id="IPR009075">
    <property type="entry name" value="AcylCo_DH/oxidase_C"/>
</dbReference>
<dbReference type="InterPro" id="IPR009100">
    <property type="entry name" value="AcylCoA_DH/oxidase_NM_dom_sf"/>
</dbReference>
<feature type="binding site" evidence="13">
    <location>
        <position position="286"/>
    </location>
    <ligand>
        <name>FAD</name>
        <dbReference type="ChEBI" id="CHEBI:57692"/>
    </ligand>
</feature>
<sequence length="389" mass="42608">MNTSYPTLNFGLGEDIEMLRDQVYQFAQNEIAPLAEQADADNQFPNQLWTKLGDMGLLGVTVSEQYGGSDMGYLAHTIAMEEVSRASGGIGLSYGAHSNLCVNQIFKNGNDAQREKYLPKLVSGEHIGALAMSEPNAGSDVVSMKLKAEKRGDKYILNGNKMWITNGPDAHTFVIYAKTDPNAGPRGITAFIIERDFPGFSRAQKLDKLGMRSSNTCELVFEDCEVPAENILGKEGEGVRVLMSGLDYERLVLSGGPLGIMQSCMDIVVPYIHDRQQFGQSIGQFQLVQGKVADMYTQMNAARAYVYTVAQSCDRGETTRKDAAGAILYSAELATKMALDAIQLLGGNGYINEYPTGRLLRDAKLYEIGAGTSEIRRMLIGRELFNESK</sequence>
<dbReference type="Pfam" id="PF02771">
    <property type="entry name" value="Acyl-CoA_dh_N"/>
    <property type="match status" value="1"/>
</dbReference>
<dbReference type="PROSITE" id="PS00073">
    <property type="entry name" value="ACYL_COA_DH_2"/>
    <property type="match status" value="1"/>
</dbReference>
<dbReference type="InterPro" id="IPR037069">
    <property type="entry name" value="AcylCoA_DH/ox_N_sf"/>
</dbReference>
<dbReference type="SUPFAM" id="SSF47203">
    <property type="entry name" value="Acyl-CoA dehydrogenase C-terminal domain-like"/>
    <property type="match status" value="1"/>
</dbReference>
<evidence type="ECO:0000256" key="10">
    <source>
        <dbReference type="ARBA" id="ARBA00052875"/>
    </source>
</evidence>
<evidence type="ECO:0000256" key="14">
    <source>
        <dbReference type="RuleBase" id="RU362125"/>
    </source>
</evidence>
<feature type="active site" description="Proton acceptor" evidence="11">
    <location>
        <position position="249"/>
    </location>
</feature>
<evidence type="ECO:0000256" key="4">
    <source>
        <dbReference type="ARBA" id="ARBA00012044"/>
    </source>
</evidence>
<proteinExistence type="inferred from homology"/>
<dbReference type="InterPro" id="IPR034183">
    <property type="entry name" value="IVD"/>
</dbReference>
<dbReference type="KEGG" id="amg:AMEC673_07685"/>
<dbReference type="GO" id="GO:0008470">
    <property type="term" value="F:3-methylbutanoyl-CoA dehydrogenase activity"/>
    <property type="evidence" value="ECO:0007669"/>
    <property type="project" value="UniProtKB-EC"/>
</dbReference>
<dbReference type="GO" id="GO:0050660">
    <property type="term" value="F:flavin adenine dinucleotide binding"/>
    <property type="evidence" value="ECO:0007669"/>
    <property type="project" value="InterPro"/>
</dbReference>
<evidence type="ECO:0000256" key="6">
    <source>
        <dbReference type="ARBA" id="ARBA00022630"/>
    </source>
</evidence>
<feature type="binding site" evidence="13">
    <location>
        <position position="275"/>
    </location>
    <ligand>
        <name>FAD</name>
        <dbReference type="ChEBI" id="CHEBI:57692"/>
    </ligand>
</feature>
<dbReference type="Gene3D" id="1.20.140.10">
    <property type="entry name" value="Butyryl-CoA Dehydrogenase, subunit A, domain 3"/>
    <property type="match status" value="1"/>
</dbReference>
<evidence type="ECO:0000256" key="11">
    <source>
        <dbReference type="PIRSR" id="PIRSR634183-1"/>
    </source>
</evidence>
<evidence type="ECO:0000256" key="5">
    <source>
        <dbReference type="ARBA" id="ARBA00018258"/>
    </source>
</evidence>
<keyword evidence="6 14" id="KW-0285">Flavoprotein</keyword>